<dbReference type="AlphaFoldDB" id="A0ABD3NH49"/>
<keyword evidence="3" id="KW-1185">Reference proteome</keyword>
<proteinExistence type="predicted"/>
<organism evidence="2 3">
    <name type="scientific">Stephanodiscus triporus</name>
    <dbReference type="NCBI Taxonomy" id="2934178"/>
    <lineage>
        <taxon>Eukaryota</taxon>
        <taxon>Sar</taxon>
        <taxon>Stramenopiles</taxon>
        <taxon>Ochrophyta</taxon>
        <taxon>Bacillariophyta</taxon>
        <taxon>Coscinodiscophyceae</taxon>
        <taxon>Thalassiosirophycidae</taxon>
        <taxon>Stephanodiscales</taxon>
        <taxon>Stephanodiscaceae</taxon>
        <taxon>Stephanodiscus</taxon>
    </lineage>
</organism>
<dbReference type="Proteomes" id="UP001530315">
    <property type="component" value="Unassembled WGS sequence"/>
</dbReference>
<reference evidence="2 3" key="1">
    <citation type="submission" date="2024-10" db="EMBL/GenBank/DDBJ databases">
        <title>Updated reference genomes for cyclostephanoid diatoms.</title>
        <authorList>
            <person name="Roberts W.R."/>
            <person name="Alverson A.J."/>
        </authorList>
    </citation>
    <scope>NUCLEOTIDE SEQUENCE [LARGE SCALE GENOMIC DNA]</scope>
    <source>
        <strain evidence="2 3">AJA276-08</strain>
    </source>
</reference>
<evidence type="ECO:0000313" key="2">
    <source>
        <dbReference type="EMBL" id="KAL3775205.1"/>
    </source>
</evidence>
<evidence type="ECO:0000256" key="1">
    <source>
        <dbReference type="SAM" id="MobiDB-lite"/>
    </source>
</evidence>
<feature type="region of interest" description="Disordered" evidence="1">
    <location>
        <begin position="1"/>
        <end position="67"/>
    </location>
</feature>
<sequence length="448" mass="49669">MMATTNSNRGKAETRPNAAKHGRTIVSPRRGDGPSGLLNDKENASPAAANAGGGDTSSPPRPPPRAVAAVVKGAAARAKKVRRERDADEMREEDWWKAHVAEAATLIESCAGGSLSWDVVDARRVFASYRQFLLLKKERADWDGTRLVPCWPVNEMWRAHGRMVDYDRDMNDLLGHAVEIRARAVVAVSDDAPTTVLPAEVRQVPAAQEEGVDPARLRSREQVRLERTTREALKRRFGSHHDDELWAVVPVCIVDQLGAETTFEVNRREPLFDALDEYARTVKGESLEKYQFEYAGKVIPLEKRSDILAGTPIGLGFGRHAKIEASHVDTAAFTVRYSPEKQRVFLVEKTSMIAEAFEEFAREVMDTQRSNLVFVLGDERVYGHESSVALGLKCRANDVIRVVDAGSYKCKNCICCNPRLADVPKKSTGNEGVQDDDSFDDESVALLR</sequence>
<evidence type="ECO:0000313" key="3">
    <source>
        <dbReference type="Proteomes" id="UP001530315"/>
    </source>
</evidence>
<evidence type="ECO:0008006" key="4">
    <source>
        <dbReference type="Google" id="ProtNLM"/>
    </source>
</evidence>
<comment type="caution">
    <text evidence="2">The sequence shown here is derived from an EMBL/GenBank/DDBJ whole genome shotgun (WGS) entry which is preliminary data.</text>
</comment>
<name>A0ABD3NH49_9STRA</name>
<gene>
    <name evidence="2" type="ORF">ACHAW5_002766</name>
</gene>
<accession>A0ABD3NH49</accession>
<dbReference type="EMBL" id="JALLAZ020001425">
    <property type="protein sequence ID" value="KAL3775205.1"/>
    <property type="molecule type" value="Genomic_DNA"/>
</dbReference>
<protein>
    <recommendedName>
        <fullName evidence="4">Ubiquitin-like domain-containing protein</fullName>
    </recommendedName>
</protein>